<reference evidence="10" key="1">
    <citation type="journal article" date="2006" name="Science">
        <title>Ancient noncoding elements conserved in the human genome.</title>
        <authorList>
            <person name="Venkatesh B."/>
            <person name="Kirkness E.F."/>
            <person name="Loh Y.H."/>
            <person name="Halpern A.L."/>
            <person name="Lee A.P."/>
            <person name="Johnson J."/>
            <person name="Dandona N."/>
            <person name="Viswanathan L.D."/>
            <person name="Tay A."/>
            <person name="Venter J.C."/>
            <person name="Strausberg R.L."/>
            <person name="Brenner S."/>
        </authorList>
    </citation>
    <scope>NUCLEOTIDE SEQUENCE [LARGE SCALE GENOMIC DNA]</scope>
</reference>
<proteinExistence type="inferred from homology"/>
<evidence type="ECO:0000256" key="7">
    <source>
        <dbReference type="ARBA" id="ARBA00023136"/>
    </source>
</evidence>
<feature type="transmembrane region" description="Helical" evidence="8">
    <location>
        <begin position="102"/>
        <end position="126"/>
    </location>
</feature>
<keyword evidence="7 8" id="KW-0472">Membrane</keyword>
<dbReference type="PANTHER" id="PTHR14399">
    <property type="entry name" value="P53-INDUCED PROTEIN RELATED"/>
    <property type="match status" value="1"/>
</dbReference>
<reference evidence="10" key="2">
    <citation type="journal article" date="2007" name="PLoS Biol.">
        <title>Survey sequencing and comparative analysis of the elephant shark (Callorhinchus milii) genome.</title>
        <authorList>
            <person name="Venkatesh B."/>
            <person name="Kirkness E.F."/>
            <person name="Loh Y.H."/>
            <person name="Halpern A.L."/>
            <person name="Lee A.P."/>
            <person name="Johnson J."/>
            <person name="Dandona N."/>
            <person name="Viswanathan L.D."/>
            <person name="Tay A."/>
            <person name="Venter J.C."/>
            <person name="Strausberg R.L."/>
            <person name="Brenner S."/>
        </authorList>
    </citation>
    <scope>NUCLEOTIDE SEQUENCE [LARGE SCALE GENOMIC DNA]</scope>
</reference>
<reference evidence="9" key="5">
    <citation type="submission" date="2025-09" db="UniProtKB">
        <authorList>
            <consortium name="Ensembl"/>
        </authorList>
    </citation>
    <scope>IDENTIFICATION</scope>
</reference>
<dbReference type="Ensembl" id="ENSCMIT00000007612.1">
    <property type="protein sequence ID" value="ENSCMIP00000007388.1"/>
    <property type="gene ID" value="ENSCMIG00000004064.1"/>
</dbReference>
<dbReference type="STRING" id="7868.ENSCMIP00000007388"/>
<feature type="transmembrane region" description="Helical" evidence="8">
    <location>
        <begin position="68"/>
        <end position="95"/>
    </location>
</feature>
<evidence type="ECO:0000256" key="8">
    <source>
        <dbReference type="SAM" id="Phobius"/>
    </source>
</evidence>
<sequence>MMAVDEVGGCHPFRLVALLCVFVSLCLGAAAVFSPSWVTADNFSQSLWDSCSQTQGDWLCDPDLQRDWQLATLVLLLTGGSISLITFLVAVVLLCRGGPKRFYRIIAIMLFISVVLQVCALVLYPIKFIDSIRLTVYHEFSWGYGIGWGSSIFALGGAVLYCLNTDAYEEDYY</sequence>
<organism evidence="9 10">
    <name type="scientific">Callorhinchus milii</name>
    <name type="common">Ghost shark</name>
    <dbReference type="NCBI Taxonomy" id="7868"/>
    <lineage>
        <taxon>Eukaryota</taxon>
        <taxon>Metazoa</taxon>
        <taxon>Chordata</taxon>
        <taxon>Craniata</taxon>
        <taxon>Vertebrata</taxon>
        <taxon>Chondrichthyes</taxon>
        <taxon>Holocephali</taxon>
        <taxon>Chimaeriformes</taxon>
        <taxon>Callorhinchidae</taxon>
        <taxon>Callorhinchus</taxon>
    </lineage>
</organism>
<accession>A0A4W3GT69</accession>
<keyword evidence="5" id="KW-0965">Cell junction</keyword>
<keyword evidence="4 8" id="KW-0812">Transmembrane</keyword>
<dbReference type="KEGG" id="cmk:103177147"/>
<dbReference type="GO" id="GO:0098609">
    <property type="term" value="P:cell-cell adhesion"/>
    <property type="evidence" value="ECO:0007669"/>
    <property type="project" value="TreeGrafter"/>
</dbReference>
<evidence type="ECO:0000256" key="2">
    <source>
        <dbReference type="ARBA" id="ARBA00004282"/>
    </source>
</evidence>
<evidence type="ECO:0000313" key="10">
    <source>
        <dbReference type="Proteomes" id="UP000314986"/>
    </source>
</evidence>
<comment type="similarity">
    <text evidence="3">Belongs to the TMEM47 family.</text>
</comment>
<dbReference type="AlphaFoldDB" id="A0A4W3GT69"/>
<dbReference type="Proteomes" id="UP000314986">
    <property type="component" value="Unassembled WGS sequence"/>
</dbReference>
<dbReference type="OMA" id="PDWQIAT"/>
<dbReference type="GeneTree" id="ENSGT00530000063484"/>
<evidence type="ECO:0000256" key="1">
    <source>
        <dbReference type="ARBA" id="ARBA00004141"/>
    </source>
</evidence>
<dbReference type="GO" id="GO:0005911">
    <property type="term" value="C:cell-cell junction"/>
    <property type="evidence" value="ECO:0007669"/>
    <property type="project" value="TreeGrafter"/>
</dbReference>
<dbReference type="GO" id="GO:0016020">
    <property type="term" value="C:membrane"/>
    <property type="evidence" value="ECO:0007669"/>
    <property type="project" value="UniProtKB-SubCell"/>
</dbReference>
<feature type="transmembrane region" description="Helical" evidence="8">
    <location>
        <begin position="146"/>
        <end position="163"/>
    </location>
</feature>
<comment type="subcellular location">
    <subcellularLocation>
        <location evidence="2">Cell junction</location>
    </subcellularLocation>
    <subcellularLocation>
        <location evidence="1">Membrane</location>
        <topology evidence="1">Multi-pass membrane protein</topology>
    </subcellularLocation>
</comment>
<reference evidence="10" key="3">
    <citation type="journal article" date="2014" name="Nature">
        <title>Elephant shark genome provides unique insights into gnathostome evolution.</title>
        <authorList>
            <consortium name="International Elephant Shark Genome Sequencing Consortium"/>
            <person name="Venkatesh B."/>
            <person name="Lee A.P."/>
            <person name="Ravi V."/>
            <person name="Maurya A.K."/>
            <person name="Lian M.M."/>
            <person name="Swann J.B."/>
            <person name="Ohta Y."/>
            <person name="Flajnik M.F."/>
            <person name="Sutoh Y."/>
            <person name="Kasahara M."/>
            <person name="Hoon S."/>
            <person name="Gangu V."/>
            <person name="Roy S.W."/>
            <person name="Irimia M."/>
            <person name="Korzh V."/>
            <person name="Kondrychyn I."/>
            <person name="Lim Z.W."/>
            <person name="Tay B.H."/>
            <person name="Tohari S."/>
            <person name="Kong K.W."/>
            <person name="Ho S."/>
            <person name="Lorente-Galdos B."/>
            <person name="Quilez J."/>
            <person name="Marques-Bonet T."/>
            <person name="Raney B.J."/>
            <person name="Ingham P.W."/>
            <person name="Tay A."/>
            <person name="Hillier L.W."/>
            <person name="Minx P."/>
            <person name="Boehm T."/>
            <person name="Wilson R.K."/>
            <person name="Brenner S."/>
            <person name="Warren W.C."/>
        </authorList>
    </citation>
    <scope>NUCLEOTIDE SEQUENCE [LARGE SCALE GENOMIC DNA]</scope>
</reference>
<evidence type="ECO:0000256" key="6">
    <source>
        <dbReference type="ARBA" id="ARBA00022989"/>
    </source>
</evidence>
<keyword evidence="6 8" id="KW-1133">Transmembrane helix</keyword>
<evidence type="ECO:0000256" key="3">
    <source>
        <dbReference type="ARBA" id="ARBA00008691"/>
    </source>
</evidence>
<keyword evidence="10" id="KW-1185">Reference proteome</keyword>
<feature type="transmembrane region" description="Helical" evidence="8">
    <location>
        <begin position="12"/>
        <end position="33"/>
    </location>
</feature>
<dbReference type="Gene3D" id="1.20.140.150">
    <property type="match status" value="1"/>
</dbReference>
<evidence type="ECO:0000313" key="9">
    <source>
        <dbReference type="Ensembl" id="ENSCMIP00000007388.1"/>
    </source>
</evidence>
<protein>
    <submittedName>
        <fullName evidence="9">Transmembrane protein 47-like</fullName>
    </submittedName>
</protein>
<dbReference type="InParanoid" id="A0A4W3GT69"/>
<dbReference type="RefSeq" id="XP_007889374.1">
    <property type="nucleotide sequence ID" value="XM_007891183.2"/>
</dbReference>
<evidence type="ECO:0000256" key="5">
    <source>
        <dbReference type="ARBA" id="ARBA00022949"/>
    </source>
</evidence>
<evidence type="ECO:0000256" key="4">
    <source>
        <dbReference type="ARBA" id="ARBA00022692"/>
    </source>
</evidence>
<name>A0A4W3GT69_CALMI</name>
<dbReference type="Pfam" id="PF00822">
    <property type="entry name" value="PMP22_Claudin"/>
    <property type="match status" value="1"/>
</dbReference>
<reference evidence="9" key="4">
    <citation type="submission" date="2025-08" db="UniProtKB">
        <authorList>
            <consortium name="Ensembl"/>
        </authorList>
    </citation>
    <scope>IDENTIFICATION</scope>
</reference>
<dbReference type="InterPro" id="IPR004031">
    <property type="entry name" value="PMP22/EMP/MP20/Claudin"/>
</dbReference>
<dbReference type="OrthoDB" id="8655982at2759"/>
<dbReference type="InterPro" id="IPR015664">
    <property type="entry name" value="P53_induced"/>
</dbReference>
<gene>
    <name evidence="9" type="primary">LOC103177147</name>
</gene>
<dbReference type="GeneID" id="103177147"/>
<dbReference type="PANTHER" id="PTHR14399:SF12">
    <property type="entry name" value="TRANSMEMBRANE PROTEIN 47"/>
    <property type="match status" value="1"/>
</dbReference>